<dbReference type="SUPFAM" id="SSF47336">
    <property type="entry name" value="ACP-like"/>
    <property type="match status" value="1"/>
</dbReference>
<dbReference type="PANTHER" id="PTHR45527">
    <property type="entry name" value="NONRIBOSOMAL PEPTIDE SYNTHETASE"/>
    <property type="match status" value="1"/>
</dbReference>
<dbReference type="Pfam" id="PF13193">
    <property type="entry name" value="AMP-binding_C"/>
    <property type="match status" value="1"/>
</dbReference>
<dbReference type="Gene3D" id="3.30.559.10">
    <property type="entry name" value="Chloramphenicol acetyltransferase-like domain"/>
    <property type="match status" value="1"/>
</dbReference>
<dbReference type="NCBIfam" id="TIGR01733">
    <property type="entry name" value="AA-adenyl-dom"/>
    <property type="match status" value="1"/>
</dbReference>
<dbReference type="InterPro" id="IPR010071">
    <property type="entry name" value="AA_adenyl_dom"/>
</dbReference>
<feature type="domain" description="Carrier" evidence="4">
    <location>
        <begin position="966"/>
        <end position="1041"/>
    </location>
</feature>
<evidence type="ECO:0000256" key="3">
    <source>
        <dbReference type="ARBA" id="ARBA00022553"/>
    </source>
</evidence>
<dbReference type="InterPro" id="IPR020845">
    <property type="entry name" value="AMP-binding_CS"/>
</dbReference>
<dbReference type="PROSITE" id="PS50075">
    <property type="entry name" value="CARRIER"/>
    <property type="match status" value="1"/>
</dbReference>
<gene>
    <name evidence="5" type="ORF">I5U67_10240</name>
</gene>
<evidence type="ECO:0000256" key="2">
    <source>
        <dbReference type="ARBA" id="ARBA00022450"/>
    </source>
</evidence>
<sequence>MHASTLQLTPTQRDIYLEGKHFGGVVNNIGGCQKYVGELDTERFARARQRVFEGNDTYRLRFREVTGGCKPLLTDRLPGPLPMHDHSGNADAREAARAWILHRFRVPFDDISDAVFEDALIKVAEGEYWYFAKAHHLIMDGWGFALQMQRFLEFYEELSRGSAGSTAPPSFVGYMREQAAYPASASYAQSRDFWLNQYESIPRPLFASSITPAHQPPATSRRTSITLAPPLFNALCELARRAGTHIVSVFQAALYVYFSRAYGCDDLVICSPVHNRRTADEKATIGSLVNVSATRFNLPGDPCFGELLRDVTLWQRRNHRHSRFPMGDLIRALREKHPTWNGQLHQLAFNYQKLDFELGIDGRAVQTEYLTHDREQAPLTFVVCDYGDTQAVALHLDYRADYFDQSEATAILDRLHGLLCQLALEDDLPISTYRLPTAVEAEELLGDWSGTTSPLRCGVRLHQFFEEQVARTPDAIAVTCGDEAVSYRALDAQASRVALRLAALGVGPDRFVGVCHSRTPRMLAAILGILKSGAAYVPLDPAYPQARIEYILGDSGAQAVLTDCLGRAVLPVGTPNVIDMDELLSADVGTLQDLHESGQTARSDADLAYVIYTSGSTGKPKGVLIEHRQASAFIQWVLGAFTRDDLDGVLAATSICFDLSVFEMFAPLAKGGRVVLVDNVLALKGRGVADVTLINTVPSAIRPLLDASAIPSSVRCINLAGELLRQDLVDALHELPGVRVNDLYGPSEDTTYSTWCRRERGGHETIGRPIANTQVYVLDHHGSLLPPGLVGELHIAGAGLARGYLNQPALTDEKFILDPNTGKRLYRTGDRARFDADGNLRYAGRKDNQVKVRGFRVELGEIETRISSHPRVRDCAVIVRNDVSTEENLVIVGYIVGGKDGPGIDEVRDTLTDDVLAHLSTTLPAYMVPSVFVVLPALPLTPNGKIDRNALPAPTKNALHAHAVVEPRSDVERRLQRLWGSLLAQDALDARKSFFACGGDSLLLMRLATAIETEFELSLDLSELFTCATIEMQAMLIEQKAAQAAILVAVRATAEESYVNQITL</sequence>
<dbReference type="SUPFAM" id="SSF52777">
    <property type="entry name" value="CoA-dependent acyltransferases"/>
    <property type="match status" value="2"/>
</dbReference>
<dbReference type="Gene3D" id="1.10.1200.10">
    <property type="entry name" value="ACP-like"/>
    <property type="match status" value="1"/>
</dbReference>
<dbReference type="FunFam" id="3.30.300.30:FF:000010">
    <property type="entry name" value="Enterobactin synthetase component F"/>
    <property type="match status" value="1"/>
</dbReference>
<evidence type="ECO:0000259" key="4">
    <source>
        <dbReference type="PROSITE" id="PS50075"/>
    </source>
</evidence>
<dbReference type="Pfam" id="PF00501">
    <property type="entry name" value="AMP-binding"/>
    <property type="match status" value="1"/>
</dbReference>
<dbReference type="Proteomes" id="UP000625930">
    <property type="component" value="Unassembled WGS sequence"/>
</dbReference>
<dbReference type="Pfam" id="PF00668">
    <property type="entry name" value="Condensation"/>
    <property type="match status" value="1"/>
</dbReference>
<dbReference type="GO" id="GO:0044550">
    <property type="term" value="P:secondary metabolite biosynthetic process"/>
    <property type="evidence" value="ECO:0007669"/>
    <property type="project" value="TreeGrafter"/>
</dbReference>
<organism evidence="5 6">
    <name type="scientific">Stenotrophomonas maltophilia</name>
    <name type="common">Pseudomonas maltophilia</name>
    <name type="synonym">Xanthomonas maltophilia</name>
    <dbReference type="NCBI Taxonomy" id="40324"/>
    <lineage>
        <taxon>Bacteria</taxon>
        <taxon>Pseudomonadati</taxon>
        <taxon>Pseudomonadota</taxon>
        <taxon>Gammaproteobacteria</taxon>
        <taxon>Lysobacterales</taxon>
        <taxon>Lysobacteraceae</taxon>
        <taxon>Stenotrophomonas</taxon>
        <taxon>Stenotrophomonas maltophilia group</taxon>
    </lineage>
</organism>
<dbReference type="PROSITE" id="PS00012">
    <property type="entry name" value="PHOSPHOPANTETHEINE"/>
    <property type="match status" value="1"/>
</dbReference>
<dbReference type="GO" id="GO:0043041">
    <property type="term" value="P:amino acid activation for nonribosomal peptide biosynthetic process"/>
    <property type="evidence" value="ECO:0007669"/>
    <property type="project" value="TreeGrafter"/>
</dbReference>
<protein>
    <submittedName>
        <fullName evidence="5">Amino acid adenylation domain-containing protein</fullName>
    </submittedName>
</protein>
<dbReference type="EMBL" id="JADUNP010000017">
    <property type="protein sequence ID" value="MBH1652549.1"/>
    <property type="molecule type" value="Genomic_DNA"/>
</dbReference>
<dbReference type="Pfam" id="PF00550">
    <property type="entry name" value="PP-binding"/>
    <property type="match status" value="1"/>
</dbReference>
<reference evidence="5" key="1">
    <citation type="submission" date="2020-11" db="EMBL/GenBank/DDBJ databases">
        <title>Enhanced detection system for hospital associated transmission using whole genome sequencing surveillance.</title>
        <authorList>
            <person name="Harrison L.H."/>
            <person name="Van Tyne D."/>
            <person name="Marsh J.W."/>
            <person name="Griffith M.P."/>
            <person name="Snyder D.J."/>
            <person name="Cooper V.S."/>
            <person name="Mustapha M."/>
        </authorList>
    </citation>
    <scope>NUCLEOTIDE SEQUENCE</scope>
    <source>
        <strain evidence="5">STEN00091</strain>
    </source>
</reference>
<dbReference type="InterPro" id="IPR036736">
    <property type="entry name" value="ACP-like_sf"/>
</dbReference>
<dbReference type="FunFam" id="3.40.50.980:FF:000001">
    <property type="entry name" value="Non-ribosomal peptide synthetase"/>
    <property type="match status" value="1"/>
</dbReference>
<dbReference type="InterPro" id="IPR001242">
    <property type="entry name" value="Condensation_dom"/>
</dbReference>
<comment type="caution">
    <text evidence="5">The sequence shown here is derived from an EMBL/GenBank/DDBJ whole genome shotgun (WGS) entry which is preliminary data.</text>
</comment>
<comment type="cofactor">
    <cofactor evidence="1">
        <name>pantetheine 4'-phosphate</name>
        <dbReference type="ChEBI" id="CHEBI:47942"/>
    </cofactor>
</comment>
<accession>A0AA90AVT8</accession>
<dbReference type="Gene3D" id="3.30.559.30">
    <property type="entry name" value="Nonribosomal peptide synthetase, condensation domain"/>
    <property type="match status" value="1"/>
</dbReference>
<dbReference type="AlphaFoldDB" id="A0AA90AVT8"/>
<dbReference type="InterPro" id="IPR009081">
    <property type="entry name" value="PP-bd_ACP"/>
</dbReference>
<dbReference type="GO" id="GO:0005737">
    <property type="term" value="C:cytoplasm"/>
    <property type="evidence" value="ECO:0007669"/>
    <property type="project" value="TreeGrafter"/>
</dbReference>
<evidence type="ECO:0000256" key="1">
    <source>
        <dbReference type="ARBA" id="ARBA00001957"/>
    </source>
</evidence>
<evidence type="ECO:0000313" key="5">
    <source>
        <dbReference type="EMBL" id="MBH1652549.1"/>
    </source>
</evidence>
<dbReference type="InterPro" id="IPR006162">
    <property type="entry name" value="Ppantetheine_attach_site"/>
</dbReference>
<dbReference type="PROSITE" id="PS00455">
    <property type="entry name" value="AMP_BINDING"/>
    <property type="match status" value="1"/>
</dbReference>
<dbReference type="Gene3D" id="2.30.38.10">
    <property type="entry name" value="Luciferase, Domain 3"/>
    <property type="match status" value="1"/>
</dbReference>
<dbReference type="InterPro" id="IPR045851">
    <property type="entry name" value="AMP-bd_C_sf"/>
</dbReference>
<dbReference type="InterPro" id="IPR025110">
    <property type="entry name" value="AMP-bd_C"/>
</dbReference>
<dbReference type="PANTHER" id="PTHR45527:SF1">
    <property type="entry name" value="FATTY ACID SYNTHASE"/>
    <property type="match status" value="1"/>
</dbReference>
<dbReference type="Gene3D" id="3.30.300.30">
    <property type="match status" value="1"/>
</dbReference>
<keyword evidence="3" id="KW-0597">Phosphoprotein</keyword>
<evidence type="ECO:0000313" key="6">
    <source>
        <dbReference type="Proteomes" id="UP000625930"/>
    </source>
</evidence>
<dbReference type="RefSeq" id="WP_164171399.1">
    <property type="nucleotide sequence ID" value="NZ_CP040438.1"/>
</dbReference>
<dbReference type="SUPFAM" id="SSF56801">
    <property type="entry name" value="Acetyl-CoA synthetase-like"/>
    <property type="match status" value="1"/>
</dbReference>
<dbReference type="InterPro" id="IPR020459">
    <property type="entry name" value="AMP-binding"/>
</dbReference>
<dbReference type="PRINTS" id="PR00154">
    <property type="entry name" value="AMPBINDING"/>
</dbReference>
<proteinExistence type="predicted"/>
<dbReference type="Gene3D" id="3.40.50.980">
    <property type="match status" value="2"/>
</dbReference>
<dbReference type="InterPro" id="IPR000873">
    <property type="entry name" value="AMP-dep_synth/lig_dom"/>
</dbReference>
<dbReference type="GO" id="GO:0031177">
    <property type="term" value="F:phosphopantetheine binding"/>
    <property type="evidence" value="ECO:0007669"/>
    <property type="project" value="TreeGrafter"/>
</dbReference>
<name>A0AA90AVT8_STEMA</name>
<dbReference type="InterPro" id="IPR023213">
    <property type="entry name" value="CAT-like_dom_sf"/>
</dbReference>
<keyword evidence="2" id="KW-0596">Phosphopantetheine</keyword>
<dbReference type="GO" id="GO:0003824">
    <property type="term" value="F:catalytic activity"/>
    <property type="evidence" value="ECO:0007669"/>
    <property type="project" value="InterPro"/>
</dbReference>